<feature type="compositionally biased region" description="Polar residues" evidence="1">
    <location>
        <begin position="17"/>
        <end position="34"/>
    </location>
</feature>
<name>A0A512L4M5_9PROT</name>
<accession>A0A512L4M5</accession>
<proteinExistence type="predicted"/>
<sequence>MSPALFKPFFDIEIHSTVSDVSGTGTKGTAMSNNRPKRPKTKPTWSDVKIKRTDFDRAGLTQPTPVESSPPWRH</sequence>
<protein>
    <submittedName>
        <fullName evidence="2">Uncharacterized protein</fullName>
    </submittedName>
</protein>
<dbReference type="Proteomes" id="UP000321337">
    <property type="component" value="Unassembled WGS sequence"/>
</dbReference>
<evidence type="ECO:0000313" key="2">
    <source>
        <dbReference type="EMBL" id="GEP29422.1"/>
    </source>
</evidence>
<reference evidence="2 3" key="1">
    <citation type="submission" date="2019-07" db="EMBL/GenBank/DDBJ databases">
        <title>Whole genome shotgun sequence of Thiobacillus plumbophilus NBRC 107929.</title>
        <authorList>
            <person name="Hosoyama A."/>
            <person name="Uohara A."/>
            <person name="Ohji S."/>
            <person name="Ichikawa N."/>
        </authorList>
    </citation>
    <scope>NUCLEOTIDE SEQUENCE [LARGE SCALE GENOMIC DNA]</scope>
    <source>
        <strain evidence="2 3">NBRC 107929</strain>
    </source>
</reference>
<evidence type="ECO:0000256" key="1">
    <source>
        <dbReference type="SAM" id="MobiDB-lite"/>
    </source>
</evidence>
<feature type="compositionally biased region" description="Basic and acidic residues" evidence="1">
    <location>
        <begin position="48"/>
        <end position="57"/>
    </location>
</feature>
<gene>
    <name evidence="2" type="ORF">TPL01_05600</name>
</gene>
<evidence type="ECO:0000313" key="3">
    <source>
        <dbReference type="Proteomes" id="UP000321337"/>
    </source>
</evidence>
<dbReference type="EMBL" id="BKAD01000004">
    <property type="protein sequence ID" value="GEP29422.1"/>
    <property type="molecule type" value="Genomic_DNA"/>
</dbReference>
<keyword evidence="3" id="KW-1185">Reference proteome</keyword>
<feature type="region of interest" description="Disordered" evidence="1">
    <location>
        <begin position="17"/>
        <end position="74"/>
    </location>
</feature>
<dbReference type="AlphaFoldDB" id="A0A512L4M5"/>
<organism evidence="2 3">
    <name type="scientific">Sulfuriferula plumbiphila</name>
    <dbReference type="NCBI Taxonomy" id="171865"/>
    <lineage>
        <taxon>Bacteria</taxon>
        <taxon>Pseudomonadati</taxon>
        <taxon>Pseudomonadota</taxon>
        <taxon>Betaproteobacteria</taxon>
        <taxon>Nitrosomonadales</taxon>
        <taxon>Sulfuricellaceae</taxon>
        <taxon>Sulfuriferula</taxon>
    </lineage>
</organism>
<comment type="caution">
    <text evidence="2">The sequence shown here is derived from an EMBL/GenBank/DDBJ whole genome shotgun (WGS) entry which is preliminary data.</text>
</comment>